<dbReference type="NCBIfam" id="TIGR03544">
    <property type="entry name" value="DivI1A_domain"/>
    <property type="match status" value="1"/>
</dbReference>
<dbReference type="InterPro" id="IPR019933">
    <property type="entry name" value="DivIVA_domain"/>
</dbReference>
<comment type="subcellular location">
    <subcellularLocation>
        <location evidence="6">Cytoplasm</location>
    </subcellularLocation>
    <text evidence="6">Shuttles between the lateral wall and the division site in a cell cycle-dependent manner.</text>
</comment>
<dbReference type="InterPro" id="IPR011229">
    <property type="entry name" value="Cell_cycle_GpsB"/>
</dbReference>
<dbReference type="GO" id="GO:0008360">
    <property type="term" value="P:regulation of cell shape"/>
    <property type="evidence" value="ECO:0007669"/>
    <property type="project" value="UniProtKB-UniRule"/>
</dbReference>
<keyword evidence="1 6" id="KW-0963">Cytoplasm</keyword>
<keyword evidence="4 6" id="KW-0175">Coiled coil</keyword>
<dbReference type="OrthoDB" id="389699at2"/>
<organism evidence="8 9">
    <name type="scientific">Streptococcus acidominimus</name>
    <dbReference type="NCBI Taxonomy" id="1326"/>
    <lineage>
        <taxon>Bacteria</taxon>
        <taxon>Bacillati</taxon>
        <taxon>Bacillota</taxon>
        <taxon>Bacilli</taxon>
        <taxon>Lactobacillales</taxon>
        <taxon>Streptococcaceae</taxon>
        <taxon>Streptococcus</taxon>
    </lineage>
</organism>
<comment type="function">
    <text evidence="6">Divisome component that associates with the complex late in its assembly, after the Z-ring is formed, and is dependent on DivIC and PBP2B for its recruitment to the divisome. Together with EzrA, is a key component of the system that regulates PBP1 localization during cell cycle progression. Its main role could be the removal of PBP1 from the cell pole after pole maturation is completed. Also contributes to the recruitment of PBP1 to the division complex. Not essential for septum formation.</text>
</comment>
<feature type="region of interest" description="Disordered" evidence="7">
    <location>
        <begin position="66"/>
        <end position="89"/>
    </location>
</feature>
<feature type="coiled-coil region" evidence="6">
    <location>
        <begin position="32"/>
        <end position="66"/>
    </location>
</feature>
<dbReference type="EMBL" id="LT906454">
    <property type="protein sequence ID" value="SNV44876.1"/>
    <property type="molecule type" value="Genomic_DNA"/>
</dbReference>
<keyword evidence="2 6" id="KW-0132">Cell division</keyword>
<name>A0A239XER2_STRAI</name>
<dbReference type="GO" id="GO:0005737">
    <property type="term" value="C:cytoplasm"/>
    <property type="evidence" value="ECO:0007669"/>
    <property type="project" value="UniProtKB-SubCell"/>
</dbReference>
<reference evidence="8 9" key="1">
    <citation type="submission" date="2017-06" db="EMBL/GenBank/DDBJ databases">
        <authorList>
            <consortium name="Pathogen Informatics"/>
        </authorList>
    </citation>
    <scope>NUCLEOTIDE SEQUENCE [LARGE SCALE GENOMIC DNA]</scope>
    <source>
        <strain evidence="8 9">NCTC11291</strain>
    </source>
</reference>
<evidence type="ECO:0000256" key="1">
    <source>
        <dbReference type="ARBA" id="ARBA00022490"/>
    </source>
</evidence>
<evidence type="ECO:0000256" key="4">
    <source>
        <dbReference type="ARBA" id="ARBA00023054"/>
    </source>
</evidence>
<evidence type="ECO:0000256" key="2">
    <source>
        <dbReference type="ARBA" id="ARBA00022618"/>
    </source>
</evidence>
<dbReference type="PANTHER" id="PTHR35794">
    <property type="entry name" value="CELL DIVISION PROTEIN DIVIVA"/>
    <property type="match status" value="1"/>
</dbReference>
<dbReference type="PANTHER" id="PTHR35794:SF1">
    <property type="entry name" value="CELL CYCLE PROTEIN GPSB"/>
    <property type="match status" value="1"/>
</dbReference>
<keyword evidence="5 6" id="KW-0131">Cell cycle</keyword>
<proteinExistence type="inferred from homology"/>
<keyword evidence="3 6" id="KW-0133">Cell shape</keyword>
<dbReference type="InterPro" id="IPR007793">
    <property type="entry name" value="DivIVA_fam"/>
</dbReference>
<evidence type="ECO:0000256" key="3">
    <source>
        <dbReference type="ARBA" id="ARBA00022960"/>
    </source>
</evidence>
<dbReference type="Proteomes" id="UP000215144">
    <property type="component" value="Chromosome 1"/>
</dbReference>
<protein>
    <recommendedName>
        <fullName evidence="6">Cell cycle protein GpsB</fullName>
    </recommendedName>
    <alternativeName>
        <fullName evidence="6">Guiding PBP1-shuttling protein</fullName>
    </alternativeName>
</protein>
<comment type="similarity">
    <text evidence="6">Belongs to the GpsB family.</text>
</comment>
<accession>A0A239XER2</accession>
<feature type="compositionally biased region" description="Basic and acidic residues" evidence="7">
    <location>
        <begin position="80"/>
        <end position="89"/>
    </location>
</feature>
<evidence type="ECO:0000313" key="8">
    <source>
        <dbReference type="EMBL" id="SNV44876.1"/>
    </source>
</evidence>
<evidence type="ECO:0000256" key="7">
    <source>
        <dbReference type="SAM" id="MobiDB-lite"/>
    </source>
</evidence>
<dbReference type="Gene3D" id="6.10.250.660">
    <property type="match status" value="1"/>
</dbReference>
<evidence type="ECO:0000256" key="6">
    <source>
        <dbReference type="HAMAP-Rule" id="MF_02011"/>
    </source>
</evidence>
<evidence type="ECO:0000256" key="5">
    <source>
        <dbReference type="ARBA" id="ARBA00023306"/>
    </source>
</evidence>
<dbReference type="PIRSF" id="PIRSF029938">
    <property type="entry name" value="UCP029938"/>
    <property type="match status" value="1"/>
</dbReference>
<gene>
    <name evidence="6 8" type="primary">gpsB</name>
    <name evidence="8" type="ORF">SAMEA4504048_01936</name>
</gene>
<dbReference type="HAMAP" id="MF_02011">
    <property type="entry name" value="GpsB"/>
    <property type="match status" value="1"/>
</dbReference>
<dbReference type="GO" id="GO:0051301">
    <property type="term" value="P:cell division"/>
    <property type="evidence" value="ECO:0007669"/>
    <property type="project" value="UniProtKB-UniRule"/>
</dbReference>
<comment type="subunit">
    <text evidence="6">Forms polymers through the coiled coil domains. Interacts with PBP1, MreC and EzrA.</text>
</comment>
<dbReference type="NCBIfam" id="NF010725">
    <property type="entry name" value="PRK14127.1"/>
    <property type="match status" value="1"/>
</dbReference>
<evidence type="ECO:0000313" key="9">
    <source>
        <dbReference type="Proteomes" id="UP000215144"/>
    </source>
</evidence>
<dbReference type="RefSeq" id="WP_095123419.1">
    <property type="nucleotide sequence ID" value="NZ_LT906454.1"/>
</dbReference>
<dbReference type="Pfam" id="PF05103">
    <property type="entry name" value="DivIVA"/>
    <property type="match status" value="1"/>
</dbReference>
<dbReference type="AlphaFoldDB" id="A0A239XER2"/>
<dbReference type="KEGG" id="saco:SAME_01936"/>
<sequence length="116" mass="13589">MTSIINTPKKIFEKEFKKVMRGYDQREVDEFLDDVIKDYESYASLLAELREENEQLKIRLEKVSSQLQPGRSGSAFGEQRNADSQRTLRDSPITNFDILKRISRLEKEVFGKQITE</sequence>